<evidence type="ECO:0000256" key="1">
    <source>
        <dbReference type="ARBA" id="ARBA00023186"/>
    </source>
</evidence>
<dbReference type="Pfam" id="PF11875">
    <property type="entry name" value="DnaJ-like_C11_C"/>
    <property type="match status" value="1"/>
</dbReference>
<protein>
    <recommendedName>
        <fullName evidence="3">DnaJ-like protein C11 C-terminal domain-containing protein</fullName>
    </recommendedName>
</protein>
<evidence type="ECO:0000256" key="2">
    <source>
        <dbReference type="SAM" id="MobiDB-lite"/>
    </source>
</evidence>
<evidence type="ECO:0000313" key="5">
    <source>
        <dbReference type="Proteomes" id="UP001054902"/>
    </source>
</evidence>
<dbReference type="PANTHER" id="PTHR44157">
    <property type="entry name" value="DNAJ HOMOLOG SUBFAMILY C MEMBER 11"/>
    <property type="match status" value="1"/>
</dbReference>
<dbReference type="AlphaFoldDB" id="A0AAD3CM12"/>
<accession>A0AAD3CM12</accession>
<dbReference type="GO" id="GO:0042407">
    <property type="term" value="P:cristae formation"/>
    <property type="evidence" value="ECO:0007669"/>
    <property type="project" value="TreeGrafter"/>
</dbReference>
<dbReference type="EMBL" id="BLLK01000025">
    <property type="protein sequence ID" value="GFH48058.1"/>
    <property type="molecule type" value="Genomic_DNA"/>
</dbReference>
<keyword evidence="1" id="KW-0143">Chaperone</keyword>
<feature type="compositionally biased region" description="Polar residues" evidence="2">
    <location>
        <begin position="37"/>
        <end position="54"/>
    </location>
</feature>
<organism evidence="4 5">
    <name type="scientific">Chaetoceros tenuissimus</name>
    <dbReference type="NCBI Taxonomy" id="426638"/>
    <lineage>
        <taxon>Eukaryota</taxon>
        <taxon>Sar</taxon>
        <taxon>Stramenopiles</taxon>
        <taxon>Ochrophyta</taxon>
        <taxon>Bacillariophyta</taxon>
        <taxon>Coscinodiscophyceae</taxon>
        <taxon>Chaetocerotophycidae</taxon>
        <taxon>Chaetocerotales</taxon>
        <taxon>Chaetocerotaceae</taxon>
        <taxon>Chaetoceros</taxon>
    </lineage>
</organism>
<dbReference type="InterPro" id="IPR024586">
    <property type="entry name" value="DnaJ-like_C11_C"/>
</dbReference>
<feature type="domain" description="DnaJ-like protein C11 C-terminal" evidence="3">
    <location>
        <begin position="366"/>
        <end position="518"/>
    </location>
</feature>
<reference evidence="4 5" key="1">
    <citation type="journal article" date="2021" name="Sci. Rep.">
        <title>The genome of the diatom Chaetoceros tenuissimus carries an ancient integrated fragment of an extant virus.</title>
        <authorList>
            <person name="Hongo Y."/>
            <person name="Kimura K."/>
            <person name="Takaki Y."/>
            <person name="Yoshida Y."/>
            <person name="Baba S."/>
            <person name="Kobayashi G."/>
            <person name="Nagasaki K."/>
            <person name="Hano T."/>
            <person name="Tomaru Y."/>
        </authorList>
    </citation>
    <scope>NUCLEOTIDE SEQUENCE [LARGE SCALE GENOMIC DNA]</scope>
    <source>
        <strain evidence="4 5">NIES-3715</strain>
    </source>
</reference>
<dbReference type="InterPro" id="IPR052243">
    <property type="entry name" value="Mito_inner_membrane_organizer"/>
</dbReference>
<feature type="region of interest" description="Disordered" evidence="2">
    <location>
        <begin position="16"/>
        <end position="62"/>
    </location>
</feature>
<dbReference type="PANTHER" id="PTHR44157:SF1">
    <property type="entry name" value="DNAJ HOMOLOG SUBFAMILY C MEMBER 11"/>
    <property type="match status" value="1"/>
</dbReference>
<evidence type="ECO:0000313" key="4">
    <source>
        <dbReference type="EMBL" id="GFH48058.1"/>
    </source>
</evidence>
<proteinExistence type="predicted"/>
<dbReference type="GO" id="GO:0005739">
    <property type="term" value="C:mitochondrion"/>
    <property type="evidence" value="ECO:0007669"/>
    <property type="project" value="GOC"/>
</dbReference>
<name>A0AAD3CM12_9STRA</name>
<sequence>MRKPVDVEEHEDLINSKTFAHDYFPGNEVGSYERGTAPQSTSSTNEKAENTNSKSDSHADQDFASTGDIHYELKLHNEDPNGVYVTMQKCEMALDCSIPPKSGGKVFASFHGNSSFLKLKGFAQSKLSLGYNANKQTQLFYNFHSIGGLLQKSYGLNFNREKSNTKIDYLFPTTKEITTEPEYLTIQNSINITDKVKLETEMQIGALPSDIAMSKFKVGVSTTHDQPMLPHVQIYIDFFRKTFLNIGYQSYLDTQKKFSTELFLGWSVRNLEIKALVTRAIDKFTHLGIGIGHTSWQGLTWIFKLQKEELSLNIPVQISTPEIVGHSFYNSVLYSLSTLYFGMLSSVIHMAIDEVIPNVKVSDDIKREETRLSVQKARSDAENQISLMARKAKSIKRSEESKNGLVIQNATYYIEGGDTFNVTIPLQFWVSDSRLHLSASSFGSMLGFYELRASKAAVSSDVSAGSKRNVFNGLADLWNFLQVEEKDSEKVPILWVQYKLNEKVFEISVLDHEALQLPHPCAKEIINT</sequence>
<keyword evidence="5" id="KW-1185">Reference proteome</keyword>
<evidence type="ECO:0000259" key="3">
    <source>
        <dbReference type="Pfam" id="PF11875"/>
    </source>
</evidence>
<dbReference type="Proteomes" id="UP001054902">
    <property type="component" value="Unassembled WGS sequence"/>
</dbReference>
<gene>
    <name evidence="4" type="ORF">CTEN210_04534</name>
</gene>
<comment type="caution">
    <text evidence="4">The sequence shown here is derived from an EMBL/GenBank/DDBJ whole genome shotgun (WGS) entry which is preliminary data.</text>
</comment>